<reference evidence="3" key="1">
    <citation type="journal article" date="2014" name="Int. J. Syst. Evol. Microbiol.">
        <title>Complete genome sequence of Corynebacterium casei LMG S-19264T (=DSM 44701T), isolated from a smear-ripened cheese.</title>
        <authorList>
            <consortium name="US DOE Joint Genome Institute (JGI-PGF)"/>
            <person name="Walter F."/>
            <person name="Albersmeier A."/>
            <person name="Kalinowski J."/>
            <person name="Ruckert C."/>
        </authorList>
    </citation>
    <scope>NUCLEOTIDE SEQUENCE</scope>
    <source>
        <strain evidence="3">CGMCC 4.3508</strain>
    </source>
</reference>
<evidence type="ECO:0000313" key="4">
    <source>
        <dbReference type="Proteomes" id="UP000638263"/>
    </source>
</evidence>
<evidence type="ECO:0000259" key="2">
    <source>
        <dbReference type="SMART" id="SM00382"/>
    </source>
</evidence>
<gene>
    <name evidence="3" type="ORF">GCM10011588_60870</name>
</gene>
<feature type="domain" description="AAA+ ATPase" evidence="2">
    <location>
        <begin position="43"/>
        <end position="456"/>
    </location>
</feature>
<dbReference type="InterPro" id="IPR027417">
    <property type="entry name" value="P-loop_NTPase"/>
</dbReference>
<dbReference type="SUPFAM" id="SSF52540">
    <property type="entry name" value="P-loop containing nucleoside triphosphate hydrolases"/>
    <property type="match status" value="1"/>
</dbReference>
<evidence type="ECO:0000313" key="3">
    <source>
        <dbReference type="EMBL" id="GGL38032.1"/>
    </source>
</evidence>
<dbReference type="Proteomes" id="UP000638263">
    <property type="component" value="Unassembled WGS sequence"/>
</dbReference>
<dbReference type="SMART" id="SM00382">
    <property type="entry name" value="AAA"/>
    <property type="match status" value="1"/>
</dbReference>
<comment type="caution">
    <text evidence="3">The sequence shown here is derived from an EMBL/GenBank/DDBJ whole genome shotgun (WGS) entry which is preliminary data.</text>
</comment>
<protein>
    <recommendedName>
        <fullName evidence="2">AAA+ ATPase domain-containing protein</fullName>
    </recommendedName>
</protein>
<feature type="region of interest" description="Disordered" evidence="1">
    <location>
        <begin position="307"/>
        <end position="331"/>
    </location>
</feature>
<reference evidence="3" key="2">
    <citation type="submission" date="2020-09" db="EMBL/GenBank/DDBJ databases">
        <authorList>
            <person name="Sun Q."/>
            <person name="Zhou Y."/>
        </authorList>
    </citation>
    <scope>NUCLEOTIDE SEQUENCE</scope>
    <source>
        <strain evidence="3">CGMCC 4.3508</strain>
    </source>
</reference>
<dbReference type="InterPro" id="IPR003593">
    <property type="entry name" value="AAA+_ATPase"/>
</dbReference>
<sequence>MPDIDTDPGGAMPVEGPKLHGLEPITGVLIEQLVQRPEGRSRSLPVVVAVGPPGSGKSVLLQALAQRCAKLPLAQVDLRQGERAPREVFGELAFELGRYRRQFGRIAFPQLWLCLVAVGSTLHMHDDNRRAALQNLRQVVSSAQPMEARSQSVADILEAAGQVPEGMSPWVGMTVETLLQSLNRLNIRRRIKQGPRLTGDQIQREDMLIDLAKWAHGDDEARTEADAIFGMAFLHDLRRAYGGVRGARRTLNSVLLLDNAHTPAGRQFLQTLREARRRNGAEPDPLVVVATSEQWLPAWSECWHRPGMHRSSEDTERREPEHRTGGIDWPAPRNPPDILADWVSADSPATSWLPWYLVDLSRLSEQTIGDLAADQRMRSIPRVAAFVRSLTAGNAAGTADVIAALSQTGADDPLAGARTVLTATVGTAHDPLPDPVEIPGTVLERARERLLGDFLETESMRDLVTAAAGRTVDVIYQPEVLDSALPDGEALLQELRNRLWIRTVDGPEPEMVLDTWLRRILLCELAGRGPEDPRNWEGTHTICREVYRRRFAEGDPEDEAEALYHDLALGRLDGAIEYLGRPFVPGHAEFGRTTATAWLSDLDLITAAPRRPDDEGTPFAQVEAIVRDNGLEPEHQLAWLIAALWVSNDPLGDPQRSLDRTIENEFRQLARGLGRGALLLYERAERYR</sequence>
<proteinExistence type="predicted"/>
<keyword evidence="4" id="KW-1185">Reference proteome</keyword>
<dbReference type="AlphaFoldDB" id="A0A917VX38"/>
<dbReference type="EMBL" id="BMMH01000021">
    <property type="protein sequence ID" value="GGL38032.1"/>
    <property type="molecule type" value="Genomic_DNA"/>
</dbReference>
<evidence type="ECO:0000256" key="1">
    <source>
        <dbReference type="SAM" id="MobiDB-lite"/>
    </source>
</evidence>
<feature type="compositionally biased region" description="Basic and acidic residues" evidence="1">
    <location>
        <begin position="310"/>
        <end position="325"/>
    </location>
</feature>
<name>A0A917VX38_9NOCA</name>
<accession>A0A917VX38</accession>
<organism evidence="3 4">
    <name type="scientific">Nocardia jinanensis</name>
    <dbReference type="NCBI Taxonomy" id="382504"/>
    <lineage>
        <taxon>Bacteria</taxon>
        <taxon>Bacillati</taxon>
        <taxon>Actinomycetota</taxon>
        <taxon>Actinomycetes</taxon>
        <taxon>Mycobacteriales</taxon>
        <taxon>Nocardiaceae</taxon>
        <taxon>Nocardia</taxon>
    </lineage>
</organism>